<organism evidence="1 2">
    <name type="scientific">Acinetobacter terrestris</name>
    <dbReference type="NCBI Taxonomy" id="2529843"/>
    <lineage>
        <taxon>Bacteria</taxon>
        <taxon>Pseudomonadati</taxon>
        <taxon>Pseudomonadota</taxon>
        <taxon>Gammaproteobacteria</taxon>
        <taxon>Moraxellales</taxon>
        <taxon>Moraxellaceae</taxon>
        <taxon>Acinetobacter</taxon>
        <taxon>Acinetobacter Taxon 24</taxon>
    </lineage>
</organism>
<accession>A0ABX1UTJ5</accession>
<dbReference type="InterPro" id="IPR038343">
    <property type="entry name" value="DUF4951_sf"/>
</dbReference>
<sequence>MACTAKQQPDSVESSSRVCKLNDDIQRKKIPQTPHNMSLPEFGREVIGWGAGPKDAKQRLESIQKSNLREIQDKGTTLAMAEEWQAFYENEVQRNPCNPAAAYRAQLMKKIAQLWGK</sequence>
<dbReference type="EMBL" id="JABERJ010000021">
    <property type="protein sequence ID" value="NNH26552.1"/>
    <property type="molecule type" value="Genomic_DNA"/>
</dbReference>
<dbReference type="Proteomes" id="UP000555322">
    <property type="component" value="Unassembled WGS sequence"/>
</dbReference>
<reference evidence="1 2" key="1">
    <citation type="submission" date="2020-04" db="EMBL/GenBank/DDBJ databases">
        <title>Acinetobacter Taxon 24.</title>
        <authorList>
            <person name="Nemec A."/>
            <person name="Radolfova-Krizova L."/>
            <person name="Higgins P.G."/>
            <person name="Spanelova P."/>
        </authorList>
    </citation>
    <scope>NUCLEOTIDE SEQUENCE [LARGE SCALE GENOMIC DNA]</scope>
    <source>
        <strain evidence="1 2">ANC 5084</strain>
    </source>
</reference>
<comment type="caution">
    <text evidence="1">The sequence shown here is derived from an EMBL/GenBank/DDBJ whole genome shotgun (WGS) entry which is preliminary data.</text>
</comment>
<name>A0ABX1UTJ5_9GAMM</name>
<protein>
    <submittedName>
        <fullName evidence="1">DUF4951 domain-containing protein</fullName>
    </submittedName>
</protein>
<dbReference type="Pfam" id="PF16309">
    <property type="entry name" value="DUF4951"/>
    <property type="match status" value="1"/>
</dbReference>
<keyword evidence="2" id="KW-1185">Reference proteome</keyword>
<evidence type="ECO:0000313" key="1">
    <source>
        <dbReference type="EMBL" id="NNH26552.1"/>
    </source>
</evidence>
<dbReference type="Gene3D" id="4.10.640.20">
    <property type="match status" value="1"/>
</dbReference>
<evidence type="ECO:0000313" key="2">
    <source>
        <dbReference type="Proteomes" id="UP000555322"/>
    </source>
</evidence>
<dbReference type="InterPro" id="IPR032538">
    <property type="entry name" value="DUF4951"/>
</dbReference>
<proteinExistence type="predicted"/>
<gene>
    <name evidence="1" type="ORF">HLH15_08750</name>
</gene>
<dbReference type="RefSeq" id="WP_171536518.1">
    <property type="nucleotide sequence ID" value="NZ_JABERJ010000021.1"/>
</dbReference>